<evidence type="ECO:0000313" key="10">
    <source>
        <dbReference type="EMBL" id="CAL1538359.1"/>
    </source>
</evidence>
<gene>
    <name evidence="10" type="ORF">GSLYS_00012180001</name>
</gene>
<comment type="caution">
    <text evidence="10">The sequence shown here is derived from an EMBL/GenBank/DDBJ whole genome shotgun (WGS) entry which is preliminary data.</text>
</comment>
<dbReference type="PROSITE" id="PS50262">
    <property type="entry name" value="G_PROTEIN_RECEP_F1_2"/>
    <property type="match status" value="1"/>
</dbReference>
<keyword evidence="2 8" id="KW-0812">Transmembrane</keyword>
<feature type="non-terminal residue" evidence="10">
    <location>
        <position position="1"/>
    </location>
</feature>
<evidence type="ECO:0000256" key="1">
    <source>
        <dbReference type="ARBA" id="ARBA00004141"/>
    </source>
</evidence>
<evidence type="ECO:0000256" key="8">
    <source>
        <dbReference type="SAM" id="Phobius"/>
    </source>
</evidence>
<dbReference type="Proteomes" id="UP001497497">
    <property type="component" value="Unassembled WGS sequence"/>
</dbReference>
<dbReference type="InterPro" id="IPR017452">
    <property type="entry name" value="GPCR_Rhodpsn_7TM"/>
</dbReference>
<keyword evidence="7" id="KW-0807">Transducer</keyword>
<dbReference type="PRINTS" id="PR00237">
    <property type="entry name" value="GPCRRHODOPSN"/>
</dbReference>
<sequence>SVFVIGNDVVEFVILLNIAVISPVISIFGIASNIINIIVFARHGFKDSVNVSLVALAVSDVCSLVPLLWLSVVLNPAFSAVPFVRLEVQYLTASWPHTCFARITSWVTAYIMLERCLCIIKPLTVRTIITPRRVRCIMGFIFAAGVAVVCPTYATAWLGWRFSPADNRTLLGLVNRPGSKDVIKATVFFNNTLSPLASFVVVGVCLIIIVSKLKEKAKWREASVGGTNLKKISGNDRKAIKMLAALSVMFITSVAPNIGLVVWYICDKEFTLDGAYRNLFNTLFTCTYVLEASNSSFGVVVYFTMNARYRATFMNILGLGRK</sequence>
<feature type="transmembrane region" description="Helical" evidence="8">
    <location>
        <begin position="134"/>
        <end position="160"/>
    </location>
</feature>
<dbReference type="AlphaFoldDB" id="A0AAV2HW07"/>
<keyword evidence="4" id="KW-0297">G-protein coupled receptor</keyword>
<reference evidence="10 11" key="1">
    <citation type="submission" date="2024-04" db="EMBL/GenBank/DDBJ databases">
        <authorList>
            <consortium name="Genoscope - CEA"/>
            <person name="William W."/>
        </authorList>
    </citation>
    <scope>NUCLEOTIDE SEQUENCE [LARGE SCALE GENOMIC DNA]</scope>
</reference>
<feature type="transmembrane region" description="Helical" evidence="8">
    <location>
        <begin position="192"/>
        <end position="210"/>
    </location>
</feature>
<dbReference type="GO" id="GO:0005886">
    <property type="term" value="C:plasma membrane"/>
    <property type="evidence" value="ECO:0007669"/>
    <property type="project" value="TreeGrafter"/>
</dbReference>
<dbReference type="Pfam" id="PF00001">
    <property type="entry name" value="7tm_1"/>
    <property type="match status" value="1"/>
</dbReference>
<evidence type="ECO:0000313" key="11">
    <source>
        <dbReference type="Proteomes" id="UP001497497"/>
    </source>
</evidence>
<keyword evidence="5 8" id="KW-0472">Membrane</keyword>
<feature type="transmembrane region" description="Helical" evidence="8">
    <location>
        <begin position="280"/>
        <end position="304"/>
    </location>
</feature>
<keyword evidence="6" id="KW-0675">Receptor</keyword>
<feature type="transmembrane region" description="Helical" evidence="8">
    <location>
        <begin position="12"/>
        <end position="41"/>
    </location>
</feature>
<comment type="subcellular location">
    <subcellularLocation>
        <location evidence="1">Membrane</location>
        <topology evidence="1">Multi-pass membrane protein</topology>
    </subcellularLocation>
</comment>
<dbReference type="Gene3D" id="1.20.1070.10">
    <property type="entry name" value="Rhodopsin 7-helix transmembrane proteins"/>
    <property type="match status" value="1"/>
</dbReference>
<evidence type="ECO:0000256" key="7">
    <source>
        <dbReference type="ARBA" id="ARBA00023224"/>
    </source>
</evidence>
<dbReference type="EMBL" id="CAXITT010000296">
    <property type="protein sequence ID" value="CAL1538359.1"/>
    <property type="molecule type" value="Genomic_DNA"/>
</dbReference>
<protein>
    <recommendedName>
        <fullName evidence="9">G-protein coupled receptors family 1 profile domain-containing protein</fullName>
    </recommendedName>
</protein>
<dbReference type="GO" id="GO:0004930">
    <property type="term" value="F:G protein-coupled receptor activity"/>
    <property type="evidence" value="ECO:0007669"/>
    <property type="project" value="UniProtKB-KW"/>
</dbReference>
<feature type="transmembrane region" description="Helical" evidence="8">
    <location>
        <begin position="53"/>
        <end position="74"/>
    </location>
</feature>
<evidence type="ECO:0000256" key="4">
    <source>
        <dbReference type="ARBA" id="ARBA00023040"/>
    </source>
</evidence>
<feature type="transmembrane region" description="Helical" evidence="8">
    <location>
        <begin position="243"/>
        <end position="265"/>
    </location>
</feature>
<dbReference type="InterPro" id="IPR000276">
    <property type="entry name" value="GPCR_Rhodpsn"/>
</dbReference>
<dbReference type="SUPFAM" id="SSF81321">
    <property type="entry name" value="Family A G protein-coupled receptor-like"/>
    <property type="match status" value="1"/>
</dbReference>
<evidence type="ECO:0000256" key="5">
    <source>
        <dbReference type="ARBA" id="ARBA00023136"/>
    </source>
</evidence>
<evidence type="ECO:0000256" key="6">
    <source>
        <dbReference type="ARBA" id="ARBA00023170"/>
    </source>
</evidence>
<evidence type="ECO:0000259" key="9">
    <source>
        <dbReference type="PROSITE" id="PS50262"/>
    </source>
</evidence>
<dbReference type="PANTHER" id="PTHR24243:SF208">
    <property type="entry name" value="PYROKININ-1 RECEPTOR"/>
    <property type="match status" value="1"/>
</dbReference>
<keyword evidence="3 8" id="KW-1133">Transmembrane helix</keyword>
<proteinExistence type="predicted"/>
<accession>A0AAV2HW07</accession>
<evidence type="ECO:0000256" key="3">
    <source>
        <dbReference type="ARBA" id="ARBA00022989"/>
    </source>
</evidence>
<keyword evidence="11" id="KW-1185">Reference proteome</keyword>
<feature type="domain" description="G-protein coupled receptors family 1 profile" evidence="9">
    <location>
        <begin position="32"/>
        <end position="302"/>
    </location>
</feature>
<evidence type="ECO:0000256" key="2">
    <source>
        <dbReference type="ARBA" id="ARBA00022692"/>
    </source>
</evidence>
<dbReference type="PANTHER" id="PTHR24243">
    <property type="entry name" value="G-PROTEIN COUPLED RECEPTOR"/>
    <property type="match status" value="1"/>
</dbReference>
<name>A0AAV2HW07_LYMST</name>
<organism evidence="10 11">
    <name type="scientific">Lymnaea stagnalis</name>
    <name type="common">Great pond snail</name>
    <name type="synonym">Helix stagnalis</name>
    <dbReference type="NCBI Taxonomy" id="6523"/>
    <lineage>
        <taxon>Eukaryota</taxon>
        <taxon>Metazoa</taxon>
        <taxon>Spiralia</taxon>
        <taxon>Lophotrochozoa</taxon>
        <taxon>Mollusca</taxon>
        <taxon>Gastropoda</taxon>
        <taxon>Heterobranchia</taxon>
        <taxon>Euthyneura</taxon>
        <taxon>Panpulmonata</taxon>
        <taxon>Hygrophila</taxon>
        <taxon>Lymnaeoidea</taxon>
        <taxon>Lymnaeidae</taxon>
        <taxon>Lymnaea</taxon>
    </lineage>
</organism>